<keyword evidence="2" id="KW-1185">Reference proteome</keyword>
<evidence type="ECO:0000313" key="2">
    <source>
        <dbReference type="Proteomes" id="UP000551501"/>
    </source>
</evidence>
<organism evidence="1 2">
    <name type="scientific">Gordonia humi</name>
    <dbReference type="NCBI Taxonomy" id="686429"/>
    <lineage>
        <taxon>Bacteria</taxon>
        <taxon>Bacillati</taxon>
        <taxon>Actinomycetota</taxon>
        <taxon>Actinomycetes</taxon>
        <taxon>Mycobacteriales</taxon>
        <taxon>Gordoniaceae</taxon>
        <taxon>Gordonia</taxon>
    </lineage>
</organism>
<dbReference type="RefSeq" id="WP_183369784.1">
    <property type="nucleotide sequence ID" value="NZ_BAABHL010000092.1"/>
</dbReference>
<proteinExistence type="predicted"/>
<protein>
    <submittedName>
        <fullName evidence="1">Uncharacterized protein</fullName>
    </submittedName>
</protein>
<sequence length="55" mass="6203">MSNPKPRGVGLELVEGWRNHKGERIERGVRVRVGTNFSIVPVEEFVDLIANLTTE</sequence>
<reference evidence="1 2" key="1">
    <citation type="submission" date="2020-08" db="EMBL/GenBank/DDBJ databases">
        <title>Sequencing the genomes of 1000 actinobacteria strains.</title>
        <authorList>
            <person name="Klenk H.-P."/>
        </authorList>
    </citation>
    <scope>NUCLEOTIDE SEQUENCE [LARGE SCALE GENOMIC DNA]</scope>
    <source>
        <strain evidence="1 2">DSM 45298</strain>
    </source>
</reference>
<dbReference type="AlphaFoldDB" id="A0A840EXY7"/>
<comment type="caution">
    <text evidence="1">The sequence shown here is derived from an EMBL/GenBank/DDBJ whole genome shotgun (WGS) entry which is preliminary data.</text>
</comment>
<gene>
    <name evidence="1" type="ORF">BKA16_001198</name>
</gene>
<accession>A0A840EXY7</accession>
<dbReference type="Proteomes" id="UP000551501">
    <property type="component" value="Unassembled WGS sequence"/>
</dbReference>
<evidence type="ECO:0000313" key="1">
    <source>
        <dbReference type="EMBL" id="MBB4134646.1"/>
    </source>
</evidence>
<name>A0A840EXY7_9ACTN</name>
<dbReference type="EMBL" id="JACIFP010000001">
    <property type="protein sequence ID" value="MBB4134646.1"/>
    <property type="molecule type" value="Genomic_DNA"/>
</dbReference>